<proteinExistence type="predicted"/>
<reference evidence="1" key="2">
    <citation type="submission" date="2017-11" db="EMBL/GenBank/DDBJ databases">
        <title>Coralsnake Venomics: Analyses of Venom Gland Transcriptomes and Proteomes of Six Brazilian Taxa.</title>
        <authorList>
            <person name="Aird S.D."/>
            <person name="Jorge da Silva N."/>
            <person name="Qiu L."/>
            <person name="Villar-Briones A."/>
            <person name="Aparecida-Saddi V."/>
            <person name="Campos-Telles M.P."/>
            <person name="Grau M."/>
            <person name="Mikheyev A.S."/>
        </authorList>
    </citation>
    <scope>NUCLEOTIDE SEQUENCE</scope>
    <source>
        <tissue evidence="1">Venom_gland</tissue>
    </source>
</reference>
<name>A0A2D4PBE7_MICSU</name>
<evidence type="ECO:0000313" key="1">
    <source>
        <dbReference type="EMBL" id="LAB55312.1"/>
    </source>
</evidence>
<organism evidence="1">
    <name type="scientific">Micrurus surinamensis</name>
    <name type="common">Surinam coral snake</name>
    <dbReference type="NCBI Taxonomy" id="129470"/>
    <lineage>
        <taxon>Eukaryota</taxon>
        <taxon>Metazoa</taxon>
        <taxon>Chordata</taxon>
        <taxon>Craniata</taxon>
        <taxon>Vertebrata</taxon>
        <taxon>Euteleostomi</taxon>
        <taxon>Lepidosauria</taxon>
        <taxon>Squamata</taxon>
        <taxon>Bifurcata</taxon>
        <taxon>Unidentata</taxon>
        <taxon>Episquamata</taxon>
        <taxon>Toxicofera</taxon>
        <taxon>Serpentes</taxon>
        <taxon>Colubroidea</taxon>
        <taxon>Elapidae</taxon>
        <taxon>Elapinae</taxon>
        <taxon>Micrurus</taxon>
    </lineage>
</organism>
<dbReference type="EMBL" id="IACN01065168">
    <property type="protein sequence ID" value="LAB55312.1"/>
    <property type="molecule type" value="Transcribed_RNA"/>
</dbReference>
<sequence length="102" mass="11057">MASSLVQGDDGTFVKSSMRLVQSFPAPPPKWRSLQMCWPASPTLEDVMLEGSQPVGKVWLIHGWPVKKDLSQPKGPQSFEGPLGFQSRSVAEGVEGHLTLPG</sequence>
<dbReference type="AlphaFoldDB" id="A0A2D4PBE7"/>
<protein>
    <submittedName>
        <fullName evidence="1">Uncharacterized protein</fullName>
    </submittedName>
</protein>
<reference evidence="1" key="1">
    <citation type="submission" date="2017-07" db="EMBL/GenBank/DDBJ databases">
        <authorList>
            <person name="Mikheyev A."/>
            <person name="Grau M."/>
        </authorList>
    </citation>
    <scope>NUCLEOTIDE SEQUENCE</scope>
    <source>
        <tissue evidence="1">Venom_gland</tissue>
    </source>
</reference>
<accession>A0A2D4PBE7</accession>